<name>A0A224YM12_9ACAR</name>
<dbReference type="AlphaFoldDB" id="A0A224YM12"/>
<evidence type="ECO:0000313" key="1">
    <source>
        <dbReference type="EMBL" id="MAA14840.1"/>
    </source>
</evidence>
<organism evidence="1">
    <name type="scientific">Rhipicephalus zambeziensis</name>
    <dbReference type="NCBI Taxonomy" id="60191"/>
    <lineage>
        <taxon>Eukaryota</taxon>
        <taxon>Metazoa</taxon>
        <taxon>Ecdysozoa</taxon>
        <taxon>Arthropoda</taxon>
        <taxon>Chelicerata</taxon>
        <taxon>Arachnida</taxon>
        <taxon>Acari</taxon>
        <taxon>Parasitiformes</taxon>
        <taxon>Ixodida</taxon>
        <taxon>Ixodoidea</taxon>
        <taxon>Ixodidae</taxon>
        <taxon>Rhipicephalinae</taxon>
        <taxon>Rhipicephalus</taxon>
        <taxon>Rhipicephalus</taxon>
    </lineage>
</organism>
<accession>A0A224YM12</accession>
<proteinExistence type="predicted"/>
<protein>
    <submittedName>
        <fullName evidence="1">Uncharacterized protein</fullName>
    </submittedName>
</protein>
<dbReference type="EMBL" id="GFPF01003694">
    <property type="protein sequence ID" value="MAA14840.1"/>
    <property type="molecule type" value="Transcribed_RNA"/>
</dbReference>
<sequence>MATTRIVITRDRILGKCLFCSLHSYRAALIYEHELEVKNGFYSVFIVPINAYFWRSCLNVYKCLQKPILKIGTYMNTLYAQISFSSAV</sequence>
<reference evidence="1" key="1">
    <citation type="journal article" date="2017" name="Parasit. Vectors">
        <title>Sialotranscriptomics of Rhipicephalus zambeziensis reveals intricate expression profiles of secretory proteins and suggests tight temporal transcriptional regulation during blood-feeding.</title>
        <authorList>
            <person name="de Castro M.H."/>
            <person name="de Klerk D."/>
            <person name="Pienaar R."/>
            <person name="Rees D.J.G."/>
            <person name="Mans B.J."/>
        </authorList>
    </citation>
    <scope>NUCLEOTIDE SEQUENCE</scope>
    <source>
        <tissue evidence="1">Salivary glands</tissue>
    </source>
</reference>